<dbReference type="InterPro" id="IPR000734">
    <property type="entry name" value="TAG_lipase"/>
</dbReference>
<evidence type="ECO:0000256" key="2">
    <source>
        <dbReference type="ARBA" id="ARBA00010701"/>
    </source>
</evidence>
<dbReference type="AlphaFoldDB" id="A0AAV2S681"/>
<evidence type="ECO:0000256" key="3">
    <source>
        <dbReference type="ARBA" id="ARBA00022525"/>
    </source>
</evidence>
<feature type="compositionally biased region" description="Low complexity" evidence="5">
    <location>
        <begin position="89"/>
        <end position="98"/>
    </location>
</feature>
<dbReference type="PANTHER" id="PTHR11610">
    <property type="entry name" value="LIPASE"/>
    <property type="match status" value="1"/>
</dbReference>
<dbReference type="Proteomes" id="UP001497623">
    <property type="component" value="Unassembled WGS sequence"/>
</dbReference>
<feature type="non-terminal residue" evidence="7">
    <location>
        <position position="329"/>
    </location>
</feature>
<comment type="similarity">
    <text evidence="2 4">Belongs to the AB hydrolase superfamily. Lipase family.</text>
</comment>
<dbReference type="SUPFAM" id="SSF53474">
    <property type="entry name" value="alpha/beta-Hydrolases"/>
    <property type="match status" value="1"/>
</dbReference>
<dbReference type="GO" id="GO:0016298">
    <property type="term" value="F:lipase activity"/>
    <property type="evidence" value="ECO:0007669"/>
    <property type="project" value="InterPro"/>
</dbReference>
<keyword evidence="8" id="KW-1185">Reference proteome</keyword>
<keyword evidence="3" id="KW-0964">Secreted</keyword>
<dbReference type="Pfam" id="PF00151">
    <property type="entry name" value="Lipase"/>
    <property type="match status" value="1"/>
</dbReference>
<dbReference type="InterPro" id="IPR013818">
    <property type="entry name" value="Lipase"/>
</dbReference>
<sequence length="329" mass="37159">MCNYIFLKNTILEFLNNSRYGLRSLNVDIMRVNYISELAFHKLRSRNRVFVGFQIPLDTFNIHMMWISGFQPEENYALSENLTRRRNQSSRSNTMSSGTRRRNRLRLDIVEDDGEYVDNVETYLLGRASGSEQTIGEETRSIRSTNVVMKMLGFRIDTVAARYVYAAIASEGSSMDPAGPLFWNRTIEHRLDASDAAFVDIMHSNSGPVYDGCMGMLGPLGHVDFYPNGGTHQPGCAPPIPGGDIIDMIEDCSHMRSAAWFVESLTFLDPEDLKFQAWPCANYEDYQAGHCQDCGQGCIEMGFFTQPGLNGSYYLRTKAFSPYAKGDQQ</sequence>
<feature type="region of interest" description="Disordered" evidence="5">
    <location>
        <begin position="80"/>
        <end position="100"/>
    </location>
</feature>
<evidence type="ECO:0000256" key="5">
    <source>
        <dbReference type="SAM" id="MobiDB-lite"/>
    </source>
</evidence>
<evidence type="ECO:0000256" key="4">
    <source>
        <dbReference type="RuleBase" id="RU004262"/>
    </source>
</evidence>
<dbReference type="GO" id="GO:0016042">
    <property type="term" value="P:lipid catabolic process"/>
    <property type="evidence" value="ECO:0007669"/>
    <property type="project" value="TreeGrafter"/>
</dbReference>
<evidence type="ECO:0000313" key="8">
    <source>
        <dbReference type="Proteomes" id="UP001497623"/>
    </source>
</evidence>
<reference evidence="7 8" key="1">
    <citation type="submission" date="2024-05" db="EMBL/GenBank/DDBJ databases">
        <authorList>
            <person name="Wallberg A."/>
        </authorList>
    </citation>
    <scope>NUCLEOTIDE SEQUENCE [LARGE SCALE GENOMIC DNA]</scope>
</reference>
<evidence type="ECO:0000259" key="6">
    <source>
        <dbReference type="Pfam" id="PF00151"/>
    </source>
</evidence>
<comment type="caution">
    <text evidence="7">The sequence shown here is derived from an EMBL/GenBank/DDBJ whole genome shotgun (WGS) entry which is preliminary data.</text>
</comment>
<dbReference type="EMBL" id="CAXKWB010043527">
    <property type="protein sequence ID" value="CAL4159436.1"/>
    <property type="molecule type" value="Genomic_DNA"/>
</dbReference>
<dbReference type="Gene3D" id="3.40.50.1820">
    <property type="entry name" value="alpha/beta hydrolase"/>
    <property type="match status" value="1"/>
</dbReference>
<proteinExistence type="inferred from homology"/>
<feature type="domain" description="Lipase" evidence="6">
    <location>
        <begin position="174"/>
        <end position="323"/>
    </location>
</feature>
<dbReference type="GO" id="GO:0005615">
    <property type="term" value="C:extracellular space"/>
    <property type="evidence" value="ECO:0007669"/>
    <property type="project" value="TreeGrafter"/>
</dbReference>
<dbReference type="InterPro" id="IPR029058">
    <property type="entry name" value="AB_hydrolase_fold"/>
</dbReference>
<name>A0AAV2S681_MEGNR</name>
<accession>A0AAV2S681</accession>
<evidence type="ECO:0000313" key="7">
    <source>
        <dbReference type="EMBL" id="CAL4159436.1"/>
    </source>
</evidence>
<organism evidence="7 8">
    <name type="scientific">Meganyctiphanes norvegica</name>
    <name type="common">Northern krill</name>
    <name type="synonym">Thysanopoda norvegica</name>
    <dbReference type="NCBI Taxonomy" id="48144"/>
    <lineage>
        <taxon>Eukaryota</taxon>
        <taxon>Metazoa</taxon>
        <taxon>Ecdysozoa</taxon>
        <taxon>Arthropoda</taxon>
        <taxon>Crustacea</taxon>
        <taxon>Multicrustacea</taxon>
        <taxon>Malacostraca</taxon>
        <taxon>Eumalacostraca</taxon>
        <taxon>Eucarida</taxon>
        <taxon>Euphausiacea</taxon>
        <taxon>Euphausiidae</taxon>
        <taxon>Meganyctiphanes</taxon>
    </lineage>
</organism>
<comment type="subcellular location">
    <subcellularLocation>
        <location evidence="1">Secreted</location>
    </subcellularLocation>
</comment>
<gene>
    <name evidence="7" type="ORF">MNOR_LOCUS32279</name>
</gene>
<protein>
    <recommendedName>
        <fullName evidence="6">Lipase domain-containing protein</fullName>
    </recommendedName>
</protein>
<evidence type="ECO:0000256" key="1">
    <source>
        <dbReference type="ARBA" id="ARBA00004613"/>
    </source>
</evidence>